<feature type="compositionally biased region" description="Low complexity" evidence="1">
    <location>
        <begin position="115"/>
        <end position="129"/>
    </location>
</feature>
<sequence length="233" mass="26624">KPKKADILKHSMAYVNEATWSIYDIARRNGGHIIRKTPPYHCELQPIEKIWACIKNKVAATTDGRHTLLSLKQTLDRLFISIPQSTFLAVWRGSIDQGRKYLLESEQEEEEEKAQGNNTQDGNNTNAINKPVYTNRNNNDIHHSQYKQKDAPFDTEAVLGDLSEEMWTMTLNTIINRDILSDNTPNGHNNDEEGGIDDDIDEVEEEPLVRRQRQTVSVSSLLNLTNDDPQQLE</sequence>
<protein>
    <submittedName>
        <fullName evidence="2">Uncharacterized protein</fullName>
    </submittedName>
</protein>
<evidence type="ECO:0000256" key="1">
    <source>
        <dbReference type="SAM" id="MobiDB-lite"/>
    </source>
</evidence>
<gene>
    <name evidence="2" type="ORF">EC957_000412</name>
</gene>
<organism evidence="2 3">
    <name type="scientific">Mortierella hygrophila</name>
    <dbReference type="NCBI Taxonomy" id="979708"/>
    <lineage>
        <taxon>Eukaryota</taxon>
        <taxon>Fungi</taxon>
        <taxon>Fungi incertae sedis</taxon>
        <taxon>Mucoromycota</taxon>
        <taxon>Mortierellomycotina</taxon>
        <taxon>Mortierellomycetes</taxon>
        <taxon>Mortierellales</taxon>
        <taxon>Mortierellaceae</taxon>
        <taxon>Mortierella</taxon>
    </lineage>
</organism>
<evidence type="ECO:0000313" key="3">
    <source>
        <dbReference type="Proteomes" id="UP000723463"/>
    </source>
</evidence>
<proteinExistence type="predicted"/>
<feature type="region of interest" description="Disordered" evidence="1">
    <location>
        <begin position="105"/>
        <end position="149"/>
    </location>
</feature>
<feature type="compositionally biased region" description="Polar residues" evidence="1">
    <location>
        <begin position="179"/>
        <end position="188"/>
    </location>
</feature>
<keyword evidence="3" id="KW-1185">Reference proteome</keyword>
<dbReference type="Proteomes" id="UP000723463">
    <property type="component" value="Unassembled WGS sequence"/>
</dbReference>
<dbReference type="EMBL" id="JAAAXW010000103">
    <property type="protein sequence ID" value="KAF9543878.1"/>
    <property type="molecule type" value="Genomic_DNA"/>
</dbReference>
<dbReference type="InterPro" id="IPR036397">
    <property type="entry name" value="RNaseH_sf"/>
</dbReference>
<comment type="caution">
    <text evidence="2">The sequence shown here is derived from an EMBL/GenBank/DDBJ whole genome shotgun (WGS) entry which is preliminary data.</text>
</comment>
<dbReference type="GO" id="GO:0003676">
    <property type="term" value="F:nucleic acid binding"/>
    <property type="evidence" value="ECO:0007669"/>
    <property type="project" value="InterPro"/>
</dbReference>
<reference evidence="2" key="1">
    <citation type="journal article" date="2020" name="Fungal Divers.">
        <title>Resolving the Mortierellaceae phylogeny through synthesis of multi-gene phylogenetics and phylogenomics.</title>
        <authorList>
            <person name="Vandepol N."/>
            <person name="Liber J."/>
            <person name="Desiro A."/>
            <person name="Na H."/>
            <person name="Kennedy M."/>
            <person name="Barry K."/>
            <person name="Grigoriev I.V."/>
            <person name="Miller A.N."/>
            <person name="O'Donnell K."/>
            <person name="Stajich J.E."/>
            <person name="Bonito G."/>
        </authorList>
    </citation>
    <scope>NUCLEOTIDE SEQUENCE</scope>
    <source>
        <strain evidence="2">NRRL 2591</strain>
    </source>
</reference>
<evidence type="ECO:0000313" key="2">
    <source>
        <dbReference type="EMBL" id="KAF9543878.1"/>
    </source>
</evidence>
<dbReference type="AlphaFoldDB" id="A0A9P6F673"/>
<accession>A0A9P6F673</accession>
<feature type="non-terminal residue" evidence="2">
    <location>
        <position position="1"/>
    </location>
</feature>
<feature type="region of interest" description="Disordered" evidence="1">
    <location>
        <begin position="179"/>
        <end position="215"/>
    </location>
</feature>
<dbReference type="Gene3D" id="3.30.420.10">
    <property type="entry name" value="Ribonuclease H-like superfamily/Ribonuclease H"/>
    <property type="match status" value="1"/>
</dbReference>
<feature type="compositionally biased region" description="Basic and acidic residues" evidence="1">
    <location>
        <begin position="139"/>
        <end position="149"/>
    </location>
</feature>
<name>A0A9P6F673_9FUNG</name>
<feature type="compositionally biased region" description="Acidic residues" evidence="1">
    <location>
        <begin position="192"/>
        <end position="206"/>
    </location>
</feature>